<feature type="region of interest" description="Disordered" evidence="4">
    <location>
        <begin position="1"/>
        <end position="213"/>
    </location>
</feature>
<keyword evidence="3" id="KW-0539">Nucleus</keyword>
<dbReference type="Proteomes" id="UP001530377">
    <property type="component" value="Unassembled WGS sequence"/>
</dbReference>
<evidence type="ECO:0000259" key="6">
    <source>
        <dbReference type="Pfam" id="PF22916"/>
    </source>
</evidence>
<feature type="compositionally biased region" description="Basic and acidic residues" evidence="4">
    <location>
        <begin position="187"/>
        <end position="199"/>
    </location>
</feature>
<evidence type="ECO:0000256" key="4">
    <source>
        <dbReference type="SAM" id="MobiDB-lite"/>
    </source>
</evidence>
<name>A0ABD3RVX9_9STRA</name>
<evidence type="ECO:0000313" key="7">
    <source>
        <dbReference type="EMBL" id="KAL3816374.1"/>
    </source>
</evidence>
<evidence type="ECO:0000256" key="1">
    <source>
        <dbReference type="ARBA" id="ARBA00004604"/>
    </source>
</evidence>
<dbReference type="InterPro" id="IPR010678">
    <property type="entry name" value="UTP25"/>
</dbReference>
<feature type="compositionally biased region" description="Basic residues" evidence="4">
    <location>
        <begin position="7"/>
        <end position="27"/>
    </location>
</feature>
<feature type="compositionally biased region" description="Acidic residues" evidence="4">
    <location>
        <begin position="468"/>
        <end position="480"/>
    </location>
</feature>
<dbReference type="InterPro" id="IPR053940">
    <property type="entry name" value="UTP25_NTPase-like"/>
</dbReference>
<feature type="compositionally biased region" description="Polar residues" evidence="4">
    <location>
        <begin position="203"/>
        <end position="213"/>
    </location>
</feature>
<accession>A0ABD3RVX9</accession>
<dbReference type="PANTHER" id="PTHR12933:SF0">
    <property type="entry name" value="U3 SMALL NUCLEOLAR RNA-ASSOCIATED PROTEIN 25 HOMOLOG"/>
    <property type="match status" value="1"/>
</dbReference>
<gene>
    <name evidence="7" type="ORF">ACHAXA_000452</name>
</gene>
<evidence type="ECO:0008006" key="9">
    <source>
        <dbReference type="Google" id="ProtNLM"/>
    </source>
</evidence>
<feature type="compositionally biased region" description="Basic and acidic residues" evidence="4">
    <location>
        <begin position="28"/>
        <end position="47"/>
    </location>
</feature>
<evidence type="ECO:0000256" key="3">
    <source>
        <dbReference type="ARBA" id="ARBA00023242"/>
    </source>
</evidence>
<dbReference type="Pfam" id="PF06862">
    <property type="entry name" value="Utp25_C"/>
    <property type="match status" value="1"/>
</dbReference>
<evidence type="ECO:0000256" key="2">
    <source>
        <dbReference type="ARBA" id="ARBA00009223"/>
    </source>
</evidence>
<reference evidence="7 8" key="1">
    <citation type="submission" date="2024-10" db="EMBL/GenBank/DDBJ databases">
        <title>Updated reference genomes for cyclostephanoid diatoms.</title>
        <authorList>
            <person name="Roberts W.R."/>
            <person name="Alverson A.J."/>
        </authorList>
    </citation>
    <scope>NUCLEOTIDE SEQUENCE [LARGE SCALE GENOMIC DNA]</scope>
    <source>
        <strain evidence="7 8">AJA228-03</strain>
    </source>
</reference>
<dbReference type="Pfam" id="PF22916">
    <property type="entry name" value="UTP25_NTPase-like"/>
    <property type="match status" value="2"/>
</dbReference>
<comment type="caution">
    <text evidence="7">The sequence shown here is derived from an EMBL/GenBank/DDBJ whole genome shotgun (WGS) entry which is preliminary data.</text>
</comment>
<comment type="similarity">
    <text evidence="2">Belongs to the UTP25 family.</text>
</comment>
<feature type="compositionally biased region" description="Acidic residues" evidence="4">
    <location>
        <begin position="128"/>
        <end position="164"/>
    </location>
</feature>
<feature type="domain" description="UTP25 NTP hydrolase-like" evidence="6">
    <location>
        <begin position="557"/>
        <end position="683"/>
    </location>
</feature>
<proteinExistence type="inferred from homology"/>
<comment type="subcellular location">
    <subcellularLocation>
        <location evidence="1">Nucleus</location>
        <location evidence="1">Nucleolus</location>
    </subcellularLocation>
</comment>
<dbReference type="AlphaFoldDB" id="A0ABD3RVX9"/>
<protein>
    <recommendedName>
        <fullName evidence="9">U3 small nucleolar RNA-associated protein 25</fullName>
    </recommendedName>
</protein>
<dbReference type="GO" id="GO:0005730">
    <property type="term" value="C:nucleolus"/>
    <property type="evidence" value="ECO:0007669"/>
    <property type="project" value="UniProtKB-SubCell"/>
</dbReference>
<feature type="compositionally biased region" description="Acidic residues" evidence="4">
    <location>
        <begin position="89"/>
        <end position="102"/>
    </location>
</feature>
<feature type="compositionally biased region" description="Low complexity" evidence="4">
    <location>
        <begin position="59"/>
        <end position="74"/>
    </location>
</feature>
<sequence>MGGPKSNNKKKAKKKSSGPKGKRARAKSKLDRVWGESYDVNEREASRVRIGRSRRPLPAVDASVVVDAAAAAAANEEREGMRTPVTIVADDDDDDDEDDEVDGGGGMGPSPLSTLLRRIRGTRNDDGDNHDDDDDNDDDDVDDDVDDDDDDDDDVDDDNDDGIEDASSGATVATSPAIVVTTPSATTRDEDPYDAHFSRDVANPTSSEPMSSSLDGMKSIIIIPPSIMSFHPSSGGAMEVSLAGRLLDAWEDHRARAAATTTADAGTWEGFAYGPYKHVRKVLLENWDVVNKSSLAMTMAKRQRRRRLLSKTQLLNNDVLPTTEDGDDYERAPSCHLRDAMTPLQMAIYPAISRYADVLITSETRKIYNVATLHVLNHVLTSRTRVQRHNRRIKELALNEDGGDDDEDVDRWRDQGYTRPKVLVLLPTRSTCYEFVKSMTSLLGSSAILDNWDKFHDEYGPAESVAGEQEEDGEEDDSNEEEKNSRRAAVLRQKGPEWNELFGDDINADDDFKMGLSITPNFVNSSSHAGGGKKRRASRGAGSVVGGEVEGVSTGVNVKLCAEFYRSDIILASPIGLKMTISGGDEDDDDGEEADVDFLSSIDVCLVVRSDVLLMQNWDHVNSVLDSLNRQPRKVADIDFSRVRNYFLEGRGSNWRQLILVSQFASPRILSTFRRCAKNVEGSLRMMRRTVRLEDASVSDVAVRGLRQVFQRVTCKCPSEAGSDRLRYFSEHILPKLTRLRQKHTLIYVPSYFDFIKLRNLLLKREADFVSITEYARVSEVSRGRARFLQGRKSIMLYTGRAHFFLRHKIKGARHLIFFGLPEYAEFYPAVVNMLNGGSSHDNEEDGGISTMQMSCLSLFTKFDAHQLERIVSTSNAERMIKQGEKSSFMFSS</sequence>
<evidence type="ECO:0000259" key="5">
    <source>
        <dbReference type="Pfam" id="PF06862"/>
    </source>
</evidence>
<evidence type="ECO:0000313" key="8">
    <source>
        <dbReference type="Proteomes" id="UP001530377"/>
    </source>
</evidence>
<dbReference type="EMBL" id="JALLPB020000152">
    <property type="protein sequence ID" value="KAL3816374.1"/>
    <property type="molecule type" value="Genomic_DNA"/>
</dbReference>
<keyword evidence="8" id="KW-1185">Reference proteome</keyword>
<feature type="domain" description="UTP25 C-terminal" evidence="5">
    <location>
        <begin position="705"/>
        <end position="890"/>
    </location>
</feature>
<feature type="region of interest" description="Disordered" evidence="4">
    <location>
        <begin position="463"/>
        <end position="490"/>
    </location>
</feature>
<organism evidence="7 8">
    <name type="scientific">Cyclostephanos tholiformis</name>
    <dbReference type="NCBI Taxonomy" id="382380"/>
    <lineage>
        <taxon>Eukaryota</taxon>
        <taxon>Sar</taxon>
        <taxon>Stramenopiles</taxon>
        <taxon>Ochrophyta</taxon>
        <taxon>Bacillariophyta</taxon>
        <taxon>Coscinodiscophyceae</taxon>
        <taxon>Thalassiosirophycidae</taxon>
        <taxon>Stephanodiscales</taxon>
        <taxon>Stephanodiscaceae</taxon>
        <taxon>Cyclostephanos</taxon>
    </lineage>
</organism>
<feature type="domain" description="UTP25 NTP hydrolase-like" evidence="6">
    <location>
        <begin position="357"/>
        <end position="521"/>
    </location>
</feature>
<dbReference type="PANTHER" id="PTHR12933">
    <property type="entry name" value="ORF PROTEIN-RELATED"/>
    <property type="match status" value="1"/>
</dbReference>
<dbReference type="InterPro" id="IPR053939">
    <property type="entry name" value="UTP25_C"/>
</dbReference>